<name>A0A2M6WXP3_9BACT</name>
<proteinExistence type="predicted"/>
<evidence type="ECO:0000313" key="3">
    <source>
        <dbReference type="Proteomes" id="UP000228596"/>
    </source>
</evidence>
<feature type="transmembrane region" description="Helical" evidence="1">
    <location>
        <begin position="28"/>
        <end position="49"/>
    </location>
</feature>
<reference evidence="3" key="1">
    <citation type="submission" date="2017-09" db="EMBL/GenBank/DDBJ databases">
        <title>Depth-based differentiation of microbial function through sediment-hosted aquifers and enrichment of novel symbionts in the deep terrestrial subsurface.</title>
        <authorList>
            <person name="Probst A.J."/>
            <person name="Ladd B."/>
            <person name="Jarett J.K."/>
            <person name="Geller-Mcgrath D.E."/>
            <person name="Sieber C.M.K."/>
            <person name="Emerson J.B."/>
            <person name="Anantharaman K."/>
            <person name="Thomas B.C."/>
            <person name="Malmstrom R."/>
            <person name="Stieglmeier M."/>
            <person name="Klingl A."/>
            <person name="Woyke T."/>
            <person name="Ryan C.M."/>
            <person name="Banfield J.F."/>
        </authorList>
    </citation>
    <scope>NUCLEOTIDE SEQUENCE [LARGE SCALE GENOMIC DNA]</scope>
</reference>
<dbReference type="Proteomes" id="UP000228596">
    <property type="component" value="Unassembled WGS sequence"/>
</dbReference>
<organism evidence="2 3">
    <name type="scientific">Candidatus Berkelbacteria bacterium CG10_big_fil_rev_8_21_14_0_10_41_12</name>
    <dbReference type="NCBI Taxonomy" id="1974513"/>
    <lineage>
        <taxon>Bacteria</taxon>
        <taxon>Candidatus Berkelbacteria</taxon>
    </lineage>
</organism>
<dbReference type="EMBL" id="PEZV01000005">
    <property type="protein sequence ID" value="PIT97552.1"/>
    <property type="molecule type" value="Genomic_DNA"/>
</dbReference>
<sequence>MGEEENKIKEDSEKISMSLESTERESSLIYFLLGLSVAVIFMAIIVLGIQKTKANQVESLDQNIETRVTQPLAAMSKQDKEATTVVSQVKALNVALGERINLSKILDDIAANTYKQTQFTSISRTEVNKYQILGVVNNFNDLAKTLTGLKAIKAIKSIEISGVNIDEQNQINYTIDIVLTESVYLIKGTSNVGQQ</sequence>
<evidence type="ECO:0000313" key="2">
    <source>
        <dbReference type="EMBL" id="PIT97552.1"/>
    </source>
</evidence>
<protein>
    <submittedName>
        <fullName evidence="2">Uncharacterized protein</fullName>
    </submittedName>
</protein>
<evidence type="ECO:0000256" key="1">
    <source>
        <dbReference type="SAM" id="Phobius"/>
    </source>
</evidence>
<keyword evidence="1" id="KW-1133">Transmembrane helix</keyword>
<gene>
    <name evidence="2" type="ORF">COT77_00785</name>
</gene>
<dbReference type="AlphaFoldDB" id="A0A2M6WXP3"/>
<keyword evidence="1" id="KW-0472">Membrane</keyword>
<keyword evidence="1" id="KW-0812">Transmembrane</keyword>
<comment type="caution">
    <text evidence="2">The sequence shown here is derived from an EMBL/GenBank/DDBJ whole genome shotgun (WGS) entry which is preliminary data.</text>
</comment>
<accession>A0A2M6WXP3</accession>